<comment type="caution">
    <text evidence="3">The sequence shown here is derived from an EMBL/GenBank/DDBJ whole genome shotgun (WGS) entry which is preliminary data.</text>
</comment>
<dbReference type="Gene3D" id="3.40.50.2020">
    <property type="match status" value="1"/>
</dbReference>
<keyword evidence="3" id="KW-0328">Glycosyltransferase</keyword>
<dbReference type="AlphaFoldDB" id="A0A9W6B2B6"/>
<dbReference type="CDD" id="cd06223">
    <property type="entry name" value="PRTases_typeI"/>
    <property type="match status" value="1"/>
</dbReference>
<keyword evidence="3" id="KW-0808">Transferase</keyword>
<reference evidence="3" key="1">
    <citation type="submission" date="2022-07" db="EMBL/GenBank/DDBJ databases">
        <authorList>
            <person name="Kouya T."/>
            <person name="Ishiyama Y."/>
        </authorList>
    </citation>
    <scope>NUCLEOTIDE SEQUENCE</scope>
    <source>
        <strain evidence="3">WR16-4</strain>
    </source>
</reference>
<dbReference type="InterPro" id="IPR000836">
    <property type="entry name" value="PRTase_dom"/>
</dbReference>
<comment type="similarity">
    <text evidence="1">Belongs to the ComF/GntX family.</text>
</comment>
<name>A0A9W6B2B6_9LACO</name>
<evidence type="ECO:0000259" key="2">
    <source>
        <dbReference type="Pfam" id="PF00156"/>
    </source>
</evidence>
<dbReference type="InterPro" id="IPR029057">
    <property type="entry name" value="PRTase-like"/>
</dbReference>
<dbReference type="SUPFAM" id="SSF53271">
    <property type="entry name" value="PRTase-like"/>
    <property type="match status" value="1"/>
</dbReference>
<dbReference type="RefSeq" id="WP_286136604.1">
    <property type="nucleotide sequence ID" value="NZ_BRPL01000002.1"/>
</dbReference>
<gene>
    <name evidence="3" type="primary">comFC</name>
    <name evidence="3" type="ORF">WR164_11240</name>
</gene>
<dbReference type="PANTHER" id="PTHR47505">
    <property type="entry name" value="DNA UTILIZATION PROTEIN YHGH"/>
    <property type="match status" value="1"/>
</dbReference>
<dbReference type="Proteomes" id="UP001144204">
    <property type="component" value="Unassembled WGS sequence"/>
</dbReference>
<dbReference type="Pfam" id="PF00156">
    <property type="entry name" value="Pribosyltran"/>
    <property type="match status" value="1"/>
</dbReference>
<keyword evidence="4" id="KW-1185">Reference proteome</keyword>
<evidence type="ECO:0000313" key="3">
    <source>
        <dbReference type="EMBL" id="GLB47145.1"/>
    </source>
</evidence>
<dbReference type="EMBL" id="BRPL01000002">
    <property type="protein sequence ID" value="GLB47145.1"/>
    <property type="molecule type" value="Genomic_DNA"/>
</dbReference>
<accession>A0A9W6B2B6</accession>
<proteinExistence type="inferred from homology"/>
<dbReference type="GO" id="GO:0016757">
    <property type="term" value="F:glycosyltransferase activity"/>
    <property type="evidence" value="ECO:0007669"/>
    <property type="project" value="UniProtKB-KW"/>
</dbReference>
<reference evidence="3" key="2">
    <citation type="journal article" date="2023" name="PLoS ONE">
        <title>Philodulcilactobacillus myokoensis gen. nov., sp. nov., a fructophilic, acidophilic, and agar-phobic lactic acid bacterium isolated from fermented vegetable extracts.</title>
        <authorList>
            <person name="Kouya T."/>
            <person name="Ishiyama Y."/>
            <person name="Ohashi S."/>
            <person name="Kumakubo R."/>
            <person name="Yamazaki T."/>
            <person name="Otaki T."/>
        </authorList>
    </citation>
    <scope>NUCLEOTIDE SEQUENCE</scope>
    <source>
        <strain evidence="3">WR16-4</strain>
    </source>
</reference>
<protein>
    <submittedName>
        <fullName evidence="3">Phosphoribosyltransferase</fullName>
    </submittedName>
</protein>
<dbReference type="PANTHER" id="PTHR47505:SF1">
    <property type="entry name" value="DNA UTILIZATION PROTEIN YHGH"/>
    <property type="match status" value="1"/>
</dbReference>
<feature type="domain" description="Phosphoribosyltransferase" evidence="2">
    <location>
        <begin position="182"/>
        <end position="228"/>
    </location>
</feature>
<organism evidence="3 4">
    <name type="scientific">Philodulcilactobacillus myokoensis</name>
    <dbReference type="NCBI Taxonomy" id="2929573"/>
    <lineage>
        <taxon>Bacteria</taxon>
        <taxon>Bacillati</taxon>
        <taxon>Bacillota</taxon>
        <taxon>Bacilli</taxon>
        <taxon>Lactobacillales</taxon>
        <taxon>Lactobacillaceae</taxon>
        <taxon>Philodulcilactobacillus</taxon>
    </lineage>
</organism>
<sequence>MNITKHNCLLCGNNIKRPVTLSFILSFRPYVPPIVCNQCLNQFIKINPKQICKKCGRSGTFDHYECHDCIKWSKHSKMSFKNRSLYQYNQAMSDFMHQYKFAGNYHLRNVFKNEFSLQLVQMKEVVVVPIPITPDTMKTRGFNQVIGLLSGIEYMDALATNDRKKETPQSHLNRHERLKMQQPFYVKEQFKSKIKNKKIILVDDIYTTGTTIRLAASLIYKYKAQSVNGFTFAR</sequence>
<dbReference type="InterPro" id="IPR051910">
    <property type="entry name" value="ComF/GntX_DNA_util-trans"/>
</dbReference>
<evidence type="ECO:0000256" key="1">
    <source>
        <dbReference type="ARBA" id="ARBA00008007"/>
    </source>
</evidence>
<evidence type="ECO:0000313" key="4">
    <source>
        <dbReference type="Proteomes" id="UP001144204"/>
    </source>
</evidence>